<feature type="transmembrane region" description="Helical" evidence="2">
    <location>
        <begin position="42"/>
        <end position="64"/>
    </location>
</feature>
<evidence type="ECO:0000313" key="4">
    <source>
        <dbReference type="Proteomes" id="UP000242287"/>
    </source>
</evidence>
<feature type="region of interest" description="Disordered" evidence="1">
    <location>
        <begin position="131"/>
        <end position="172"/>
    </location>
</feature>
<feature type="compositionally biased region" description="Low complexity" evidence="1">
    <location>
        <begin position="148"/>
        <end position="164"/>
    </location>
</feature>
<dbReference type="AlphaFoldDB" id="A0A2A9NJI5"/>
<dbReference type="EMBL" id="KZ302087">
    <property type="protein sequence ID" value="PFH47870.1"/>
    <property type="molecule type" value="Genomic_DNA"/>
</dbReference>
<keyword evidence="2" id="KW-1133">Transmembrane helix</keyword>
<proteinExistence type="predicted"/>
<accession>A0A2A9NJI5</accession>
<gene>
    <name evidence="3" type="ORF">AMATHDRAFT_66603</name>
</gene>
<feature type="compositionally biased region" description="Polar residues" evidence="1">
    <location>
        <begin position="131"/>
        <end position="147"/>
    </location>
</feature>
<evidence type="ECO:0000313" key="3">
    <source>
        <dbReference type="EMBL" id="PFH47870.1"/>
    </source>
</evidence>
<keyword evidence="4" id="KW-1185">Reference proteome</keyword>
<evidence type="ECO:0000256" key="2">
    <source>
        <dbReference type="SAM" id="Phobius"/>
    </source>
</evidence>
<keyword evidence="2" id="KW-0472">Membrane</keyword>
<evidence type="ECO:0000256" key="1">
    <source>
        <dbReference type="SAM" id="MobiDB-lite"/>
    </source>
</evidence>
<sequence length="172" mass="18292">MGFCLGRVLGIPIWPTESHTSAPTPDVLVRRVMTASDNSQSVVNIVLPVFFVFFGVIVSISIYARVKQRRSKMHLAGSAPPYYLHHLDRRAGTTNDLPKYTPSAPIDTPPLVYTPTTCPAPVYMPDPWSYDGSSHSSGHWQGCSDTTSASPGFSSDSSSSSPGDSGSGGASS</sequence>
<reference evidence="3 4" key="1">
    <citation type="submission" date="2014-02" db="EMBL/GenBank/DDBJ databases">
        <title>Transposable element dynamics among asymbiotic and ectomycorrhizal Amanita fungi.</title>
        <authorList>
            <consortium name="DOE Joint Genome Institute"/>
            <person name="Hess J."/>
            <person name="Skrede I."/>
            <person name="Wolfe B."/>
            <person name="LaButti K."/>
            <person name="Ohm R.A."/>
            <person name="Grigoriev I.V."/>
            <person name="Pringle A."/>
        </authorList>
    </citation>
    <scope>NUCLEOTIDE SEQUENCE [LARGE SCALE GENOMIC DNA]</scope>
    <source>
        <strain evidence="3 4">SKay4041</strain>
    </source>
</reference>
<dbReference type="Proteomes" id="UP000242287">
    <property type="component" value="Unassembled WGS sequence"/>
</dbReference>
<organism evidence="3 4">
    <name type="scientific">Amanita thiersii Skay4041</name>
    <dbReference type="NCBI Taxonomy" id="703135"/>
    <lineage>
        <taxon>Eukaryota</taxon>
        <taxon>Fungi</taxon>
        <taxon>Dikarya</taxon>
        <taxon>Basidiomycota</taxon>
        <taxon>Agaricomycotina</taxon>
        <taxon>Agaricomycetes</taxon>
        <taxon>Agaricomycetidae</taxon>
        <taxon>Agaricales</taxon>
        <taxon>Pluteineae</taxon>
        <taxon>Amanitaceae</taxon>
        <taxon>Amanita</taxon>
    </lineage>
</organism>
<keyword evidence="2" id="KW-0812">Transmembrane</keyword>
<protein>
    <submittedName>
        <fullName evidence="3">Uncharacterized protein</fullName>
    </submittedName>
</protein>
<name>A0A2A9NJI5_9AGAR</name>